<dbReference type="PANTHER" id="PTHR12854">
    <property type="entry name" value="ATAXIN 2-RELATED"/>
    <property type="match status" value="1"/>
</dbReference>
<gene>
    <name evidence="4" type="ORF">KP79_PYT15719</name>
</gene>
<dbReference type="CDD" id="cd00600">
    <property type="entry name" value="Sm_like"/>
    <property type="match status" value="1"/>
</dbReference>
<sequence>MMSTQKKNKRGQTAGAARGGRQRGGGFDKNIIVREPPLRTMTRGKQADETNEGVFANPRFTHLTTSLIGCVVRLQVKNGGIYEGILKTFSPKMDVVLEMAHKCEDLGNNNQNAVSSVPSRERLIEKILFSVGDILIICAMDVDMDYSVKDSFTDSAISKHNGQTGENPLRELQPWEGEDGEELGGLEGGDPANGWDANEMFRTNAEQFNVKSTYDDTLKMYTTPLDKTDSSEYKLREEKAAKIALEIEKSDQYKIRNALENGDETNEEDKYSSVKRTQENNTSQSGKYIPPNKRSQHPHQANRNIPRGPVQNHQYHSLPNRGGGAPLPQRIASPSQPVPVHNPPPVLDETKHNHIDKEENRWGENSEQSTKASPVPESIDKQQQPPVHTSPVSNKVDRRNSTPKAREAIIEELKGFKKQFKLEESKDREDVKENQEVSTDVAPDKTEDTAPHEPEKQEEKKKEATELSSDIVKKSELNPLAQVFQPKQIRQQIPTPPRPHTQSPMAMPAAMQSAHTGMFQQQQPTFMLPPAVVSMPTQAQTSSPQLRPTKRAVVSIQGHRPDISAAQATGQPLLAHTPHHPQFILQMPPGSMLSQPTAYPISQVMQMPSTSAAPPRMVTPTSLSMVPTSHPGAIDHNSVSHSGGGGGHIFSKSHSGQSGGHIYMNPPTGPVPAHMHHQFSHAQHPQPAHMGPQQNQPGGQMNPQSNTHHPAPSPVQQQGPTGQSHNQGHPPSSGTPQPHHSYQQMGLQHPPLQPSPHNPTSPQTMHSMPHGPYHYPHTANAHAQQNNQPYGLNQGHGSGNSSHNMPGQSPHMHSQAQIVMMPNPQVQQNSQQPQQQPHGHQFQQHAVPHHMAGHGQAGHMNYQTTGMPTMQANNHTNLHQQIPPYVPQGVTTLTRL</sequence>
<dbReference type="GO" id="GO:0010494">
    <property type="term" value="C:cytoplasmic stress granule"/>
    <property type="evidence" value="ECO:0007669"/>
    <property type="project" value="TreeGrafter"/>
</dbReference>
<dbReference type="InterPro" id="IPR009604">
    <property type="entry name" value="LsmAD_domain"/>
</dbReference>
<feature type="region of interest" description="Disordered" evidence="2">
    <location>
        <begin position="635"/>
        <end position="814"/>
    </location>
</feature>
<feature type="compositionally biased region" description="Basic residues" evidence="2">
    <location>
        <begin position="1"/>
        <end position="10"/>
    </location>
</feature>
<evidence type="ECO:0000256" key="2">
    <source>
        <dbReference type="SAM" id="MobiDB-lite"/>
    </source>
</evidence>
<dbReference type="AlphaFoldDB" id="A0A210QTX9"/>
<evidence type="ECO:0000256" key="1">
    <source>
        <dbReference type="ARBA" id="ARBA00007503"/>
    </source>
</evidence>
<dbReference type="STRING" id="6573.A0A210QTX9"/>
<feature type="region of interest" description="Disordered" evidence="2">
    <location>
        <begin position="1"/>
        <end position="29"/>
    </location>
</feature>
<reference evidence="4 5" key="1">
    <citation type="journal article" date="2017" name="Nat. Ecol. Evol.">
        <title>Scallop genome provides insights into evolution of bilaterian karyotype and development.</title>
        <authorList>
            <person name="Wang S."/>
            <person name="Zhang J."/>
            <person name="Jiao W."/>
            <person name="Li J."/>
            <person name="Xun X."/>
            <person name="Sun Y."/>
            <person name="Guo X."/>
            <person name="Huan P."/>
            <person name="Dong B."/>
            <person name="Zhang L."/>
            <person name="Hu X."/>
            <person name="Sun X."/>
            <person name="Wang J."/>
            <person name="Zhao C."/>
            <person name="Wang Y."/>
            <person name="Wang D."/>
            <person name="Huang X."/>
            <person name="Wang R."/>
            <person name="Lv J."/>
            <person name="Li Y."/>
            <person name="Zhang Z."/>
            <person name="Liu B."/>
            <person name="Lu W."/>
            <person name="Hui Y."/>
            <person name="Liang J."/>
            <person name="Zhou Z."/>
            <person name="Hou R."/>
            <person name="Li X."/>
            <person name="Liu Y."/>
            <person name="Li H."/>
            <person name="Ning X."/>
            <person name="Lin Y."/>
            <person name="Zhao L."/>
            <person name="Xing Q."/>
            <person name="Dou J."/>
            <person name="Li Y."/>
            <person name="Mao J."/>
            <person name="Guo H."/>
            <person name="Dou H."/>
            <person name="Li T."/>
            <person name="Mu C."/>
            <person name="Jiang W."/>
            <person name="Fu Q."/>
            <person name="Fu X."/>
            <person name="Miao Y."/>
            <person name="Liu J."/>
            <person name="Yu Q."/>
            <person name="Li R."/>
            <person name="Liao H."/>
            <person name="Li X."/>
            <person name="Kong Y."/>
            <person name="Jiang Z."/>
            <person name="Chourrout D."/>
            <person name="Li R."/>
            <person name="Bao Z."/>
        </authorList>
    </citation>
    <scope>NUCLEOTIDE SEQUENCE [LARGE SCALE GENOMIC DNA]</scope>
    <source>
        <strain evidence="4 5">PY_sf001</strain>
    </source>
</reference>
<feature type="compositionally biased region" description="Polar residues" evidence="2">
    <location>
        <begin position="799"/>
        <end position="814"/>
    </location>
</feature>
<dbReference type="Proteomes" id="UP000242188">
    <property type="component" value="Unassembled WGS sequence"/>
</dbReference>
<feature type="region of interest" description="Disordered" evidence="2">
    <location>
        <begin position="258"/>
        <end position="469"/>
    </location>
</feature>
<dbReference type="Pfam" id="PF06741">
    <property type="entry name" value="LsmAD"/>
    <property type="match status" value="1"/>
</dbReference>
<proteinExistence type="inferred from homology"/>
<name>A0A210QTX9_MIZYE</name>
<feature type="compositionally biased region" description="Basic and acidic residues" evidence="2">
    <location>
        <begin position="268"/>
        <end position="278"/>
    </location>
</feature>
<dbReference type="GO" id="GO:0003729">
    <property type="term" value="F:mRNA binding"/>
    <property type="evidence" value="ECO:0007669"/>
    <property type="project" value="TreeGrafter"/>
</dbReference>
<evidence type="ECO:0000313" key="4">
    <source>
        <dbReference type="EMBL" id="OWF52162.1"/>
    </source>
</evidence>
<dbReference type="SMART" id="SM01272">
    <property type="entry name" value="LsmAD"/>
    <property type="match status" value="1"/>
</dbReference>
<protein>
    <submittedName>
        <fullName evidence="4">Ataxin-2</fullName>
    </submittedName>
</protein>
<feature type="compositionally biased region" description="Polar residues" evidence="2">
    <location>
        <begin position="781"/>
        <end position="791"/>
    </location>
</feature>
<dbReference type="Pfam" id="PF14438">
    <property type="entry name" value="SM-ATX"/>
    <property type="match status" value="1"/>
</dbReference>
<evidence type="ECO:0000313" key="5">
    <source>
        <dbReference type="Proteomes" id="UP000242188"/>
    </source>
</evidence>
<feature type="compositionally biased region" description="Pro residues" evidence="2">
    <location>
        <begin position="336"/>
        <end position="346"/>
    </location>
</feature>
<feature type="compositionally biased region" description="Basic and acidic residues" evidence="2">
    <location>
        <begin position="442"/>
        <end position="469"/>
    </location>
</feature>
<feature type="domain" description="Sm" evidence="3">
    <location>
        <begin position="59"/>
        <end position="143"/>
    </location>
</feature>
<keyword evidence="5" id="KW-1185">Reference proteome</keyword>
<dbReference type="EMBL" id="NEDP02001925">
    <property type="protein sequence ID" value="OWF52162.1"/>
    <property type="molecule type" value="Genomic_DNA"/>
</dbReference>
<comment type="similarity">
    <text evidence="1">Belongs to the ataxin-2 family.</text>
</comment>
<dbReference type="PANTHER" id="PTHR12854:SF7">
    <property type="entry name" value="ATAXIN-2 HOMOLOG"/>
    <property type="match status" value="1"/>
</dbReference>
<dbReference type="InterPro" id="IPR045117">
    <property type="entry name" value="ATXN2-like"/>
</dbReference>
<dbReference type="InterPro" id="IPR047575">
    <property type="entry name" value="Sm"/>
</dbReference>
<feature type="region of interest" description="Disordered" evidence="2">
    <location>
        <begin position="157"/>
        <end position="194"/>
    </location>
</feature>
<dbReference type="InterPro" id="IPR025852">
    <property type="entry name" value="SM_dom_ATX"/>
</dbReference>
<evidence type="ECO:0000259" key="3">
    <source>
        <dbReference type="PROSITE" id="PS52002"/>
    </source>
</evidence>
<feature type="compositionally biased region" description="Basic and acidic residues" evidence="2">
    <location>
        <begin position="348"/>
        <end position="364"/>
    </location>
</feature>
<dbReference type="OrthoDB" id="2275718at2759"/>
<accession>A0A210QTX9</accession>
<feature type="compositionally biased region" description="Polar residues" evidence="2">
    <location>
        <begin position="157"/>
        <end position="166"/>
    </location>
</feature>
<feature type="compositionally biased region" description="Polar residues" evidence="2">
    <location>
        <begin position="714"/>
        <end position="746"/>
    </location>
</feature>
<feature type="compositionally biased region" description="Basic and acidic residues" evidence="2">
    <location>
        <begin position="395"/>
        <end position="435"/>
    </location>
</feature>
<feature type="compositionally biased region" description="Low complexity" evidence="2">
    <location>
        <begin position="690"/>
        <end position="704"/>
    </location>
</feature>
<feature type="compositionally biased region" description="Polar residues" evidence="2">
    <location>
        <begin position="381"/>
        <end position="393"/>
    </location>
</feature>
<dbReference type="PROSITE" id="PS52002">
    <property type="entry name" value="SM"/>
    <property type="match status" value="1"/>
</dbReference>
<dbReference type="GO" id="GO:0034063">
    <property type="term" value="P:stress granule assembly"/>
    <property type="evidence" value="ECO:0007669"/>
    <property type="project" value="TreeGrafter"/>
</dbReference>
<comment type="caution">
    <text evidence="4">The sequence shown here is derived from an EMBL/GenBank/DDBJ whole genome shotgun (WGS) entry which is preliminary data.</text>
</comment>
<organism evidence="4 5">
    <name type="scientific">Mizuhopecten yessoensis</name>
    <name type="common">Japanese scallop</name>
    <name type="synonym">Patinopecten yessoensis</name>
    <dbReference type="NCBI Taxonomy" id="6573"/>
    <lineage>
        <taxon>Eukaryota</taxon>
        <taxon>Metazoa</taxon>
        <taxon>Spiralia</taxon>
        <taxon>Lophotrochozoa</taxon>
        <taxon>Mollusca</taxon>
        <taxon>Bivalvia</taxon>
        <taxon>Autobranchia</taxon>
        <taxon>Pteriomorphia</taxon>
        <taxon>Pectinida</taxon>
        <taxon>Pectinoidea</taxon>
        <taxon>Pectinidae</taxon>
        <taxon>Mizuhopecten</taxon>
    </lineage>
</organism>